<reference evidence="2 3" key="1">
    <citation type="journal article" date="2015" name="Appl. Environ. Microbiol.">
        <title>The Enterobacterium Trabulsiella odontotermitis Presents Novel Adaptations Related to Its Association with Fungus-Growing Termites.</title>
        <authorList>
            <person name="Sapountzis P."/>
            <person name="Gruntjes T."/>
            <person name="Otani S."/>
            <person name="Estevez J."/>
            <person name="da Costa R.R."/>
            <person name="Plunkett G.3rd."/>
            <person name="Perna N.T."/>
            <person name="Poulsen M."/>
        </authorList>
    </citation>
    <scope>NUCLEOTIDE SEQUENCE [LARGE SCALE GENOMIC DNA]</scope>
    <source>
        <strain evidence="2 3">12</strain>
    </source>
</reference>
<comment type="caution">
    <text evidence="2">The sequence shown here is derived from an EMBL/GenBank/DDBJ whole genome shotgun (WGS) entry which is preliminary data.</text>
</comment>
<dbReference type="RefSeq" id="WP_049856851.1">
    <property type="nucleotide sequence ID" value="NZ_JNGI01000041.1"/>
</dbReference>
<accession>A0A0L0GYL5</accession>
<keyword evidence="1" id="KW-0812">Transmembrane</keyword>
<protein>
    <submittedName>
        <fullName evidence="2">Uncharacterized protein</fullName>
    </submittedName>
</protein>
<feature type="transmembrane region" description="Helical" evidence="1">
    <location>
        <begin position="49"/>
        <end position="68"/>
    </location>
</feature>
<dbReference type="OrthoDB" id="6626333at2"/>
<dbReference type="PATRIC" id="fig|379893.4.peg.3652"/>
<organism evidence="2 3">
    <name type="scientific">Trabulsiella odontotermitis</name>
    <dbReference type="NCBI Taxonomy" id="379893"/>
    <lineage>
        <taxon>Bacteria</taxon>
        <taxon>Pseudomonadati</taxon>
        <taxon>Pseudomonadota</taxon>
        <taxon>Gammaproteobacteria</taxon>
        <taxon>Enterobacterales</taxon>
        <taxon>Enterobacteriaceae</taxon>
        <taxon>Trabulsiella</taxon>
    </lineage>
</organism>
<sequence>MSLLRAVRDMLTDPDTGALSASVAMTVGAFLVSSVVVLDAAFSHTMTDYLFVGYLAVWALHCHATRLISLTQGKAGSDA</sequence>
<dbReference type="EMBL" id="JNGI01000041">
    <property type="protein sequence ID" value="KNC93801.1"/>
    <property type="molecule type" value="Genomic_DNA"/>
</dbReference>
<dbReference type="AlphaFoldDB" id="A0A0L0GYL5"/>
<keyword evidence="1" id="KW-1133">Transmembrane helix</keyword>
<evidence type="ECO:0000256" key="1">
    <source>
        <dbReference type="SAM" id="Phobius"/>
    </source>
</evidence>
<dbReference type="Proteomes" id="UP000037393">
    <property type="component" value="Unassembled WGS sequence"/>
</dbReference>
<evidence type="ECO:0000313" key="2">
    <source>
        <dbReference type="EMBL" id="KNC93801.1"/>
    </source>
</evidence>
<feature type="transmembrane region" description="Helical" evidence="1">
    <location>
        <begin position="20"/>
        <end position="42"/>
    </location>
</feature>
<evidence type="ECO:0000313" key="3">
    <source>
        <dbReference type="Proteomes" id="UP000037393"/>
    </source>
</evidence>
<keyword evidence="3" id="KW-1185">Reference proteome</keyword>
<name>A0A0L0GYL5_9ENTR</name>
<keyword evidence="1" id="KW-0472">Membrane</keyword>
<gene>
    <name evidence="2" type="ORF">GM31_17975</name>
</gene>
<proteinExistence type="predicted"/>